<dbReference type="EMBL" id="KL142380">
    <property type="protein sequence ID" value="KDR75752.1"/>
    <property type="molecule type" value="Genomic_DNA"/>
</dbReference>
<protein>
    <recommendedName>
        <fullName evidence="3">Ubiquitin-like domain-containing protein</fullName>
    </recommendedName>
</protein>
<dbReference type="HOGENOM" id="CLU_2580262_0_0_1"/>
<keyword evidence="2" id="KW-1185">Reference proteome</keyword>
<dbReference type="Proteomes" id="UP000027222">
    <property type="component" value="Unassembled WGS sequence"/>
</dbReference>
<organism evidence="1 2">
    <name type="scientific">Galerina marginata (strain CBS 339.88)</name>
    <dbReference type="NCBI Taxonomy" id="685588"/>
    <lineage>
        <taxon>Eukaryota</taxon>
        <taxon>Fungi</taxon>
        <taxon>Dikarya</taxon>
        <taxon>Basidiomycota</taxon>
        <taxon>Agaricomycotina</taxon>
        <taxon>Agaricomycetes</taxon>
        <taxon>Agaricomycetidae</taxon>
        <taxon>Agaricales</taxon>
        <taxon>Agaricineae</taxon>
        <taxon>Strophariaceae</taxon>
        <taxon>Galerina</taxon>
    </lineage>
</organism>
<name>A0A067T096_GALM3</name>
<evidence type="ECO:0008006" key="3">
    <source>
        <dbReference type="Google" id="ProtNLM"/>
    </source>
</evidence>
<dbReference type="STRING" id="685588.A0A067T096"/>
<sequence>METTKKRKRDGELPRITYDTATRTFDRLFKEESLDALKDVVRKKLNVSSSVPVYLSQLRDGKSVDLDDGLYLLYAVFTCVG</sequence>
<evidence type="ECO:0000313" key="2">
    <source>
        <dbReference type="Proteomes" id="UP000027222"/>
    </source>
</evidence>
<dbReference type="AlphaFoldDB" id="A0A067T096"/>
<accession>A0A067T096</accession>
<gene>
    <name evidence="1" type="ORF">GALMADRAFT_500086</name>
</gene>
<feature type="non-terminal residue" evidence="1">
    <location>
        <position position="81"/>
    </location>
</feature>
<dbReference type="OrthoDB" id="3357439at2759"/>
<evidence type="ECO:0000313" key="1">
    <source>
        <dbReference type="EMBL" id="KDR75752.1"/>
    </source>
</evidence>
<proteinExistence type="predicted"/>
<reference evidence="2" key="1">
    <citation type="journal article" date="2014" name="Proc. Natl. Acad. Sci. U.S.A.">
        <title>Extensive sampling of basidiomycete genomes demonstrates inadequacy of the white-rot/brown-rot paradigm for wood decay fungi.</title>
        <authorList>
            <person name="Riley R."/>
            <person name="Salamov A.A."/>
            <person name="Brown D.W."/>
            <person name="Nagy L.G."/>
            <person name="Floudas D."/>
            <person name="Held B.W."/>
            <person name="Levasseur A."/>
            <person name="Lombard V."/>
            <person name="Morin E."/>
            <person name="Otillar R."/>
            <person name="Lindquist E.A."/>
            <person name="Sun H."/>
            <person name="LaButti K.M."/>
            <person name="Schmutz J."/>
            <person name="Jabbour D."/>
            <person name="Luo H."/>
            <person name="Baker S.E."/>
            <person name="Pisabarro A.G."/>
            <person name="Walton J.D."/>
            <person name="Blanchette R.A."/>
            <person name="Henrissat B."/>
            <person name="Martin F."/>
            <person name="Cullen D."/>
            <person name="Hibbett D.S."/>
            <person name="Grigoriev I.V."/>
        </authorList>
    </citation>
    <scope>NUCLEOTIDE SEQUENCE [LARGE SCALE GENOMIC DNA]</scope>
    <source>
        <strain evidence="2">CBS 339.88</strain>
    </source>
</reference>